<dbReference type="AlphaFoldDB" id="A0A2H5IBK0"/>
<dbReference type="PANTHER" id="PTHR43581:SF3">
    <property type="entry name" value="AAA+ ATPASE DOMAIN-CONTAINING PROTEIN"/>
    <property type="match status" value="1"/>
</dbReference>
<feature type="domain" description="ATPase AAA-type core" evidence="1">
    <location>
        <begin position="26"/>
        <end position="323"/>
    </location>
</feature>
<dbReference type="SUPFAM" id="SSF52540">
    <property type="entry name" value="P-loop containing nucleoside triphosphate hydrolases"/>
    <property type="match status" value="1"/>
</dbReference>
<protein>
    <submittedName>
        <fullName evidence="2">ATP-dependent endonuclease</fullName>
    </submittedName>
    <submittedName>
        <fullName evidence="3">Chromosome segregation protein SMC</fullName>
    </submittedName>
</protein>
<reference evidence="2 4" key="1">
    <citation type="submission" date="2017-12" db="EMBL/GenBank/DDBJ databases">
        <title>Complete Genome Sequence of Stenotrophomonas maltophilia CSM2.</title>
        <authorList>
            <person name="Castro-Jaimes S."/>
            <person name="Lopez-Leal G."/>
            <person name="Barberena Jonas C."/>
            <person name="Bustos P."/>
            <person name="Perez-Oseguera A."/>
            <person name="Cevallos M.A."/>
        </authorList>
    </citation>
    <scope>NUCLEOTIDE SEQUENCE [LARGE SCALE GENOMIC DNA]</scope>
    <source>
        <strain evidence="2 4">CSM2</strain>
    </source>
</reference>
<dbReference type="EMBL" id="CP025298">
    <property type="protein sequence ID" value="AUI05669.1"/>
    <property type="molecule type" value="Genomic_DNA"/>
</dbReference>
<reference evidence="3 5" key="2">
    <citation type="submission" date="2020-08" db="EMBL/GenBank/DDBJ databases">
        <title>Phenotypic and transcriptomic analysis of seven clinical Stenotrophomonas maltophilia isolates identify a small set of shared and commonly regulated genes involved in biofilm lifestyle.</title>
        <authorList>
            <person name="Alio I."/>
            <person name="Gudzuhn M."/>
            <person name="Streit W."/>
        </authorList>
    </citation>
    <scope>NUCLEOTIDE SEQUENCE [LARGE SCALE GENOMIC DNA]</scope>
    <source>
        <strain evidence="3 5">UHH_SKK55</strain>
    </source>
</reference>
<dbReference type="InterPro" id="IPR003959">
    <property type="entry name" value="ATPase_AAA_core"/>
</dbReference>
<accession>A0A2H5IBK0</accession>
<dbReference type="GO" id="GO:0016887">
    <property type="term" value="F:ATP hydrolysis activity"/>
    <property type="evidence" value="ECO:0007669"/>
    <property type="project" value="InterPro"/>
</dbReference>
<proteinExistence type="predicted"/>
<dbReference type="EMBL" id="CP060025">
    <property type="protein sequence ID" value="QNG79229.1"/>
    <property type="molecule type" value="Genomic_DNA"/>
</dbReference>
<evidence type="ECO:0000313" key="4">
    <source>
        <dbReference type="Proteomes" id="UP000234414"/>
    </source>
</evidence>
<dbReference type="InterPro" id="IPR051396">
    <property type="entry name" value="Bact_Antivir_Def_Nuclease"/>
</dbReference>
<dbReference type="GO" id="GO:0005524">
    <property type="term" value="F:ATP binding"/>
    <property type="evidence" value="ECO:0007669"/>
    <property type="project" value="InterPro"/>
</dbReference>
<organism evidence="3 5">
    <name type="scientific">Stenotrophomonas maltophilia</name>
    <name type="common">Pseudomonas maltophilia</name>
    <name type="synonym">Xanthomonas maltophilia</name>
    <dbReference type="NCBI Taxonomy" id="40324"/>
    <lineage>
        <taxon>Bacteria</taxon>
        <taxon>Pseudomonadati</taxon>
        <taxon>Pseudomonadota</taxon>
        <taxon>Gammaproteobacteria</taxon>
        <taxon>Lysobacterales</taxon>
        <taxon>Lysobacteraceae</taxon>
        <taxon>Stenotrophomonas</taxon>
        <taxon>Stenotrophomonas maltophilia group</taxon>
    </lineage>
</organism>
<evidence type="ECO:0000313" key="3">
    <source>
        <dbReference type="EMBL" id="QNG79229.1"/>
    </source>
</evidence>
<gene>
    <name evidence="3" type="ORF">GPNADHDJ_03462</name>
    <name evidence="2" type="ORF">SmaCSM2_00125</name>
</gene>
<dbReference type="Proteomes" id="UP000515598">
    <property type="component" value="Chromosome"/>
</dbReference>
<evidence type="ECO:0000259" key="1">
    <source>
        <dbReference type="Pfam" id="PF13304"/>
    </source>
</evidence>
<dbReference type="PANTHER" id="PTHR43581">
    <property type="entry name" value="ATP/GTP PHOSPHATASE"/>
    <property type="match status" value="1"/>
</dbReference>
<dbReference type="Pfam" id="PF13304">
    <property type="entry name" value="AAA_21"/>
    <property type="match status" value="1"/>
</dbReference>
<dbReference type="InterPro" id="IPR027417">
    <property type="entry name" value="P-loop_NTPase"/>
</dbReference>
<dbReference type="GO" id="GO:0004519">
    <property type="term" value="F:endonuclease activity"/>
    <property type="evidence" value="ECO:0007669"/>
    <property type="project" value="UniProtKB-KW"/>
</dbReference>
<dbReference type="Proteomes" id="UP000234414">
    <property type="component" value="Chromosome"/>
</dbReference>
<dbReference type="OrthoDB" id="3322489at2"/>
<evidence type="ECO:0000313" key="5">
    <source>
        <dbReference type="Proteomes" id="UP000515598"/>
    </source>
</evidence>
<keyword evidence="2" id="KW-0378">Hydrolase</keyword>
<dbReference type="RefSeq" id="WP_005414983.1">
    <property type="nucleotide sequence ID" value="NZ_CP025298.1"/>
</dbReference>
<evidence type="ECO:0000313" key="2">
    <source>
        <dbReference type="EMBL" id="AUI05669.1"/>
    </source>
</evidence>
<keyword evidence="2" id="KW-0255">Endonuclease</keyword>
<dbReference type="Gene3D" id="3.40.50.300">
    <property type="entry name" value="P-loop containing nucleotide triphosphate hydrolases"/>
    <property type="match status" value="1"/>
</dbReference>
<keyword evidence="2" id="KW-0540">Nuclease</keyword>
<name>A0A2H5IBK0_STEMA</name>
<sequence length="575" mass="61468">MPRIRHLAIRNFRSIKALDWSPAPGINCLIGPGDSGKSTILDAIDLCLGARRSISFGDMDFFDLDVSEPIRIAVTFGELPASLMDIDVYGDFLRGFDSVFDTLEDEPAAGLETVLTLLLQVGADLEPSWTLISDRSLQQGLERSLPWKERIVLAPARIGSFTSSNLSWSRGSVLNRLTDERAELGAQLALAARQARANFGAQASPHLSQTLGIVRTTAQSLGVDVGSMPQALLDSHSVSIGEGAIALHSEAGIPLRSLGTGSSRLLVTGLQRAAAESAPIALVDEVEYGLEPHRLMRLLDSLGAKETPPPLQAFLTTHSPVALRELSGEQLLVVRPRPAGHVVISAGSTDEIQSTLRTDPEAFLAKSVIVCEGASEVGFVRGLDLWGVASKESSFLALGGAYVNAGGGTPDNAFARATALMDLGYRVLVFIDADKPAAPGVAEAYLQSGGSLVTWRAGMTLEDELFLCLPDTSIDALLLKAKERVGEDLMNQQLVAKSNGLTTLASIEALRPNSPYPPDIRVLLGEVSRIKKNSWFKSLTTYQSIVLDIVSRGYANADASFKAVVDQLWAFTRAA</sequence>